<evidence type="ECO:0008006" key="3">
    <source>
        <dbReference type="Google" id="ProtNLM"/>
    </source>
</evidence>
<name>A0AAD6YDT2_9AGAR</name>
<accession>A0AAD6YDT2</accession>
<protein>
    <recommendedName>
        <fullName evidence="3">F-box domain-containing protein</fullName>
    </recommendedName>
</protein>
<sequence length="77" mass="8894">LLSKMPLRQRLSDQDANISELNLIAYPVLTLPTEITAEIFKWCIDTDERLLPSVAPLLLTRICRDWRDLAFSIPALW</sequence>
<dbReference type="EMBL" id="JARJCW010000027">
    <property type="protein sequence ID" value="KAJ7210922.1"/>
    <property type="molecule type" value="Genomic_DNA"/>
</dbReference>
<gene>
    <name evidence="1" type="ORF">GGX14DRAFT_312071</name>
</gene>
<evidence type="ECO:0000313" key="1">
    <source>
        <dbReference type="EMBL" id="KAJ7210922.1"/>
    </source>
</evidence>
<feature type="non-terminal residue" evidence="1">
    <location>
        <position position="1"/>
    </location>
</feature>
<evidence type="ECO:0000313" key="2">
    <source>
        <dbReference type="Proteomes" id="UP001219525"/>
    </source>
</evidence>
<proteinExistence type="predicted"/>
<dbReference type="Proteomes" id="UP001219525">
    <property type="component" value="Unassembled WGS sequence"/>
</dbReference>
<keyword evidence="2" id="KW-1185">Reference proteome</keyword>
<feature type="non-terminal residue" evidence="1">
    <location>
        <position position="77"/>
    </location>
</feature>
<dbReference type="AlphaFoldDB" id="A0AAD6YDT2"/>
<comment type="caution">
    <text evidence="1">The sequence shown here is derived from an EMBL/GenBank/DDBJ whole genome shotgun (WGS) entry which is preliminary data.</text>
</comment>
<organism evidence="1 2">
    <name type="scientific">Mycena pura</name>
    <dbReference type="NCBI Taxonomy" id="153505"/>
    <lineage>
        <taxon>Eukaryota</taxon>
        <taxon>Fungi</taxon>
        <taxon>Dikarya</taxon>
        <taxon>Basidiomycota</taxon>
        <taxon>Agaricomycotina</taxon>
        <taxon>Agaricomycetes</taxon>
        <taxon>Agaricomycetidae</taxon>
        <taxon>Agaricales</taxon>
        <taxon>Marasmiineae</taxon>
        <taxon>Mycenaceae</taxon>
        <taxon>Mycena</taxon>
    </lineage>
</organism>
<reference evidence="1" key="1">
    <citation type="submission" date="2023-03" db="EMBL/GenBank/DDBJ databases">
        <title>Massive genome expansion in bonnet fungi (Mycena s.s.) driven by repeated elements and novel gene families across ecological guilds.</title>
        <authorList>
            <consortium name="Lawrence Berkeley National Laboratory"/>
            <person name="Harder C.B."/>
            <person name="Miyauchi S."/>
            <person name="Viragh M."/>
            <person name="Kuo A."/>
            <person name="Thoen E."/>
            <person name="Andreopoulos B."/>
            <person name="Lu D."/>
            <person name="Skrede I."/>
            <person name="Drula E."/>
            <person name="Henrissat B."/>
            <person name="Morin E."/>
            <person name="Kohler A."/>
            <person name="Barry K."/>
            <person name="LaButti K."/>
            <person name="Morin E."/>
            <person name="Salamov A."/>
            <person name="Lipzen A."/>
            <person name="Mereny Z."/>
            <person name="Hegedus B."/>
            <person name="Baldrian P."/>
            <person name="Stursova M."/>
            <person name="Weitz H."/>
            <person name="Taylor A."/>
            <person name="Grigoriev I.V."/>
            <person name="Nagy L.G."/>
            <person name="Martin F."/>
            <person name="Kauserud H."/>
        </authorList>
    </citation>
    <scope>NUCLEOTIDE SEQUENCE</scope>
    <source>
        <strain evidence="1">9144</strain>
    </source>
</reference>